<evidence type="ECO:0000256" key="1">
    <source>
        <dbReference type="ARBA" id="ARBA00000830"/>
    </source>
</evidence>
<dbReference type="Gene3D" id="1.10.150.240">
    <property type="entry name" value="Putative phosphatase, domain 2"/>
    <property type="match status" value="1"/>
</dbReference>
<dbReference type="GO" id="GO:0005975">
    <property type="term" value="P:carbohydrate metabolic process"/>
    <property type="evidence" value="ECO:0007669"/>
    <property type="project" value="InterPro"/>
</dbReference>
<keyword evidence="12" id="KW-1185">Reference proteome</keyword>
<gene>
    <name evidence="11" type="primary">gph_2</name>
    <name evidence="11" type="ORF">A6302_02067</name>
</gene>
<keyword evidence="9 10" id="KW-0119">Carbohydrate metabolism</keyword>
<keyword evidence="8 10" id="KW-0460">Magnesium</keyword>
<dbReference type="Pfam" id="PF13419">
    <property type="entry name" value="HAD_2"/>
    <property type="match status" value="1"/>
</dbReference>
<dbReference type="NCBIfam" id="TIGR01509">
    <property type="entry name" value="HAD-SF-IA-v3"/>
    <property type="match status" value="1"/>
</dbReference>
<evidence type="ECO:0000256" key="7">
    <source>
        <dbReference type="ARBA" id="ARBA00022801"/>
    </source>
</evidence>
<dbReference type="SFLD" id="SFLDS00003">
    <property type="entry name" value="Haloacid_Dehalogenase"/>
    <property type="match status" value="1"/>
</dbReference>
<dbReference type="PANTHER" id="PTHR43434:SF1">
    <property type="entry name" value="PHOSPHOGLYCOLATE PHOSPHATASE"/>
    <property type="match status" value="1"/>
</dbReference>
<keyword evidence="7 10" id="KW-0378">Hydrolase</keyword>
<organism evidence="11 12">
    <name type="scientific">Methylobrevis pamukkalensis</name>
    <dbReference type="NCBI Taxonomy" id="1439726"/>
    <lineage>
        <taxon>Bacteria</taxon>
        <taxon>Pseudomonadati</taxon>
        <taxon>Pseudomonadota</taxon>
        <taxon>Alphaproteobacteria</taxon>
        <taxon>Hyphomicrobiales</taxon>
        <taxon>Pleomorphomonadaceae</taxon>
        <taxon>Methylobrevis</taxon>
    </lineage>
</organism>
<dbReference type="GO" id="GO:0046295">
    <property type="term" value="P:glycolate biosynthetic process"/>
    <property type="evidence" value="ECO:0007669"/>
    <property type="project" value="UniProtKB-UniRule"/>
</dbReference>
<reference evidence="11 12" key="1">
    <citation type="submission" date="2016-07" db="EMBL/GenBank/DDBJ databases">
        <title>Draft Genome Sequence of Methylobrevis pamukkalensis PK2.</title>
        <authorList>
            <person name="Vasilenko O.V."/>
            <person name="Doronina N.V."/>
            <person name="Shmareva M.N."/>
            <person name="Tarlachkov S.V."/>
            <person name="Mustakhimov I."/>
            <person name="Trotsenko Y.A."/>
        </authorList>
    </citation>
    <scope>NUCLEOTIDE SEQUENCE [LARGE SCALE GENOMIC DNA]</scope>
    <source>
        <strain evidence="11 12">PK2</strain>
    </source>
</reference>
<feature type="binding site" evidence="10">
    <location>
        <position position="171"/>
    </location>
    <ligand>
        <name>Mg(2+)</name>
        <dbReference type="ChEBI" id="CHEBI:18420"/>
    </ligand>
</feature>
<dbReference type="PATRIC" id="fig|1439726.3.peg.2185"/>
<dbReference type="InterPro" id="IPR041492">
    <property type="entry name" value="HAD_2"/>
</dbReference>
<keyword evidence="6 10" id="KW-0479">Metal-binding</keyword>
<evidence type="ECO:0000313" key="12">
    <source>
        <dbReference type="Proteomes" id="UP000094622"/>
    </source>
</evidence>
<dbReference type="FunFam" id="3.40.50.1000:FF:000022">
    <property type="entry name" value="Phosphoglycolate phosphatase"/>
    <property type="match status" value="1"/>
</dbReference>
<dbReference type="SFLD" id="SFLDG01129">
    <property type="entry name" value="C1.5:_HAD__Beta-PGM__Phosphata"/>
    <property type="match status" value="1"/>
</dbReference>
<evidence type="ECO:0000256" key="5">
    <source>
        <dbReference type="ARBA" id="ARBA00013078"/>
    </source>
</evidence>
<dbReference type="InterPro" id="IPR050155">
    <property type="entry name" value="HAD-like_hydrolase_sf"/>
</dbReference>
<feature type="active site" description="Nucleophile" evidence="10">
    <location>
        <position position="9"/>
    </location>
</feature>
<dbReference type="GO" id="GO:0046872">
    <property type="term" value="F:metal ion binding"/>
    <property type="evidence" value="ECO:0007669"/>
    <property type="project" value="UniProtKB-KW"/>
</dbReference>
<accession>A0A1E3H2M8</accession>
<evidence type="ECO:0000313" key="11">
    <source>
        <dbReference type="EMBL" id="ODN70579.1"/>
    </source>
</evidence>
<protein>
    <recommendedName>
        <fullName evidence="5 10">Phosphoglycolate phosphatase</fullName>
        <shortName evidence="10">PGP</shortName>
        <shortName evidence="10">PGPase</shortName>
        <ecNumber evidence="5 10">3.1.3.18</ecNumber>
    </recommendedName>
</protein>
<comment type="catalytic activity">
    <reaction evidence="1 10">
        <text>2-phosphoglycolate + H2O = glycolate + phosphate</text>
        <dbReference type="Rhea" id="RHEA:14369"/>
        <dbReference type="ChEBI" id="CHEBI:15377"/>
        <dbReference type="ChEBI" id="CHEBI:29805"/>
        <dbReference type="ChEBI" id="CHEBI:43474"/>
        <dbReference type="ChEBI" id="CHEBI:58033"/>
        <dbReference type="EC" id="3.1.3.18"/>
    </reaction>
</comment>
<dbReference type="Proteomes" id="UP000094622">
    <property type="component" value="Unassembled WGS sequence"/>
</dbReference>
<dbReference type="SFLD" id="SFLDG01135">
    <property type="entry name" value="C1.5.6:_HAD__Beta-PGM__Phospha"/>
    <property type="match status" value="1"/>
</dbReference>
<dbReference type="NCBIfam" id="TIGR01549">
    <property type="entry name" value="HAD-SF-IA-v1"/>
    <property type="match status" value="1"/>
</dbReference>
<dbReference type="InterPro" id="IPR006439">
    <property type="entry name" value="HAD-SF_hydro_IA"/>
</dbReference>
<dbReference type="Gene3D" id="3.40.50.1000">
    <property type="entry name" value="HAD superfamily/HAD-like"/>
    <property type="match status" value="1"/>
</dbReference>
<dbReference type="AlphaFoldDB" id="A0A1E3H2M8"/>
<sequence>MTQPLVIFDLDGTLLDTASDLIGAVNRVMAEEGLPPIDPVTYRATVGKGGRAMVSAALGAAGVEAEVRLLDRLTERFIDQYIRHVAEHTRPFPGAMDALDRLTAADVRLAVCTNKREVLAIELFEKLEILERFVVICGGDTFPVRKPDPQHILGTIEAAGGDPATTIMVGDSAADIDAARAAGVKVVAVTFGYTDIHVSELGADVVIDHFDDLLPALAALSPALADKLDAKA</sequence>
<dbReference type="EMBL" id="MCRJ01000045">
    <property type="protein sequence ID" value="ODN70579.1"/>
    <property type="molecule type" value="Genomic_DNA"/>
</dbReference>
<dbReference type="InterPro" id="IPR036412">
    <property type="entry name" value="HAD-like_sf"/>
</dbReference>
<comment type="caution">
    <text evidence="11">The sequence shown here is derived from an EMBL/GenBank/DDBJ whole genome shotgun (WGS) entry which is preliminary data.</text>
</comment>
<dbReference type="SUPFAM" id="SSF56784">
    <property type="entry name" value="HAD-like"/>
    <property type="match status" value="1"/>
</dbReference>
<dbReference type="PANTHER" id="PTHR43434">
    <property type="entry name" value="PHOSPHOGLYCOLATE PHOSPHATASE"/>
    <property type="match status" value="1"/>
</dbReference>
<comment type="function">
    <text evidence="10">Specifically catalyzes the dephosphorylation of 2-phosphoglycolate. Is involved in the dissimilation of the intracellular 2-phosphoglycolate formed during the DNA repair of 3'-phosphoglycolate ends, a major class of DNA lesions induced by oxidative stress.</text>
</comment>
<evidence type="ECO:0000256" key="2">
    <source>
        <dbReference type="ARBA" id="ARBA00001946"/>
    </source>
</evidence>
<dbReference type="GO" id="GO:0006281">
    <property type="term" value="P:DNA repair"/>
    <property type="evidence" value="ECO:0007669"/>
    <property type="project" value="TreeGrafter"/>
</dbReference>
<evidence type="ECO:0000256" key="10">
    <source>
        <dbReference type="HAMAP-Rule" id="MF_00495"/>
    </source>
</evidence>
<comment type="pathway">
    <text evidence="3 10">Organic acid metabolism; glycolate biosynthesis; glycolate from 2-phosphoglycolate: step 1/1.</text>
</comment>
<dbReference type="RefSeq" id="WP_069306795.1">
    <property type="nucleotide sequence ID" value="NZ_MCRJ01000045.1"/>
</dbReference>
<dbReference type="GO" id="GO:0005829">
    <property type="term" value="C:cytosol"/>
    <property type="evidence" value="ECO:0007669"/>
    <property type="project" value="TreeGrafter"/>
</dbReference>
<evidence type="ECO:0000256" key="8">
    <source>
        <dbReference type="ARBA" id="ARBA00022842"/>
    </source>
</evidence>
<dbReference type="OrthoDB" id="9793014at2"/>
<dbReference type="UniPathway" id="UPA00865">
    <property type="reaction ID" value="UER00834"/>
</dbReference>
<dbReference type="EC" id="3.1.3.18" evidence="5 10"/>
<evidence type="ECO:0000256" key="4">
    <source>
        <dbReference type="ARBA" id="ARBA00006171"/>
    </source>
</evidence>
<comment type="cofactor">
    <cofactor evidence="2 10">
        <name>Mg(2+)</name>
        <dbReference type="ChEBI" id="CHEBI:18420"/>
    </cofactor>
</comment>
<dbReference type="GO" id="GO:0008967">
    <property type="term" value="F:phosphoglycolate phosphatase activity"/>
    <property type="evidence" value="ECO:0007669"/>
    <property type="project" value="UniProtKB-UniRule"/>
</dbReference>
<feature type="binding site" evidence="10">
    <location>
        <position position="11"/>
    </location>
    <ligand>
        <name>Mg(2+)</name>
        <dbReference type="ChEBI" id="CHEBI:18420"/>
    </ligand>
</feature>
<evidence type="ECO:0000256" key="3">
    <source>
        <dbReference type="ARBA" id="ARBA00004818"/>
    </source>
</evidence>
<dbReference type="InterPro" id="IPR023214">
    <property type="entry name" value="HAD_sf"/>
</dbReference>
<feature type="binding site" evidence="10">
    <location>
        <position position="9"/>
    </location>
    <ligand>
        <name>Mg(2+)</name>
        <dbReference type="ChEBI" id="CHEBI:18420"/>
    </ligand>
</feature>
<dbReference type="HAMAP" id="MF_00495">
    <property type="entry name" value="GPH_hydrolase_bact"/>
    <property type="match status" value="1"/>
</dbReference>
<comment type="similarity">
    <text evidence="4 10">Belongs to the HAD-like hydrolase superfamily. CbbY/CbbZ/Gph/YieH family.</text>
</comment>
<proteinExistence type="inferred from homology"/>
<dbReference type="InterPro" id="IPR023198">
    <property type="entry name" value="PGP-like_dom2"/>
</dbReference>
<evidence type="ECO:0000256" key="9">
    <source>
        <dbReference type="ARBA" id="ARBA00023277"/>
    </source>
</evidence>
<name>A0A1E3H2M8_9HYPH</name>
<evidence type="ECO:0000256" key="6">
    <source>
        <dbReference type="ARBA" id="ARBA00022723"/>
    </source>
</evidence>
<dbReference type="InterPro" id="IPR037512">
    <property type="entry name" value="PGPase_prok"/>
</dbReference>